<gene>
    <name evidence="2" type="ORF">EDE15_1638</name>
</gene>
<keyword evidence="1" id="KW-1133">Transmembrane helix</keyword>
<feature type="transmembrane region" description="Helical" evidence="1">
    <location>
        <begin position="54"/>
        <end position="73"/>
    </location>
</feature>
<accession>A0A3R9Q9W7</accession>
<evidence type="ECO:0000256" key="1">
    <source>
        <dbReference type="SAM" id="Phobius"/>
    </source>
</evidence>
<dbReference type="RefSeq" id="WP_125484783.1">
    <property type="nucleotide sequence ID" value="NZ_RSDW01000001.1"/>
</dbReference>
<keyword evidence="1" id="KW-0472">Membrane</keyword>
<organism evidence="2 3">
    <name type="scientific">Edaphobacter aggregans</name>
    <dbReference type="NCBI Taxonomy" id="570835"/>
    <lineage>
        <taxon>Bacteria</taxon>
        <taxon>Pseudomonadati</taxon>
        <taxon>Acidobacteriota</taxon>
        <taxon>Terriglobia</taxon>
        <taxon>Terriglobales</taxon>
        <taxon>Acidobacteriaceae</taxon>
        <taxon>Edaphobacter</taxon>
    </lineage>
</organism>
<dbReference type="Proteomes" id="UP000269669">
    <property type="component" value="Unassembled WGS sequence"/>
</dbReference>
<evidence type="ECO:0000313" key="3">
    <source>
        <dbReference type="Proteomes" id="UP000269669"/>
    </source>
</evidence>
<sequence>MDDAAMDRGQHGYGLHPFAQWLSDHLPIVVPDPAVQRQFGRYNRWADRQSVRRALAVLTVLVFAVVLWGWAYVESDDPLSVHRLPHRLAIFVTAMTWMFNMGMMLFFSKWMMAMAGSSVEERSVLEYGTSYDKLTPQERREMLLRYRAELFSQPFHPDEWQAAQHERAERTAFRLLRRSAVVVTVAGWAVYLMAPKVALGWWLRWRGLLVDSPLVLLWMTTALFLLPTLVRMWTLPDEVGEPRVIEREV</sequence>
<evidence type="ECO:0000313" key="2">
    <source>
        <dbReference type="EMBL" id="RSL16129.1"/>
    </source>
</evidence>
<dbReference type="EMBL" id="RSDW01000001">
    <property type="protein sequence ID" value="RSL16129.1"/>
    <property type="molecule type" value="Genomic_DNA"/>
</dbReference>
<feature type="transmembrane region" description="Helical" evidence="1">
    <location>
        <begin position="88"/>
        <end position="107"/>
    </location>
</feature>
<proteinExistence type="predicted"/>
<protein>
    <submittedName>
        <fullName evidence="2">Uncharacterized protein</fullName>
    </submittedName>
</protein>
<reference evidence="2 3" key="1">
    <citation type="submission" date="2018-12" db="EMBL/GenBank/DDBJ databases">
        <title>Sequencing of bacterial isolates from soil warming experiment in Harvard Forest, Massachusetts, USA.</title>
        <authorList>
            <person name="Deangelis K."/>
        </authorList>
    </citation>
    <scope>NUCLEOTIDE SEQUENCE [LARGE SCALE GENOMIC DNA]</scope>
    <source>
        <strain evidence="2 3">EB153</strain>
    </source>
</reference>
<keyword evidence="1" id="KW-0812">Transmembrane</keyword>
<name>A0A3R9Q9W7_9BACT</name>
<comment type="caution">
    <text evidence="2">The sequence shown here is derived from an EMBL/GenBank/DDBJ whole genome shotgun (WGS) entry which is preliminary data.</text>
</comment>
<keyword evidence="3" id="KW-1185">Reference proteome</keyword>
<feature type="transmembrane region" description="Helical" evidence="1">
    <location>
        <begin position="175"/>
        <end position="194"/>
    </location>
</feature>
<dbReference type="AlphaFoldDB" id="A0A3R9Q9W7"/>
<feature type="transmembrane region" description="Helical" evidence="1">
    <location>
        <begin position="214"/>
        <end position="233"/>
    </location>
</feature>